<evidence type="ECO:0000256" key="8">
    <source>
        <dbReference type="SAM" id="Phobius"/>
    </source>
</evidence>
<gene>
    <name evidence="11" type="ORF">GGR16_003572</name>
</gene>
<feature type="transmembrane region" description="Helical" evidence="8">
    <location>
        <begin position="86"/>
        <end position="103"/>
    </location>
</feature>
<dbReference type="InterPro" id="IPR003593">
    <property type="entry name" value="AAA+_ATPase"/>
</dbReference>
<evidence type="ECO:0000256" key="1">
    <source>
        <dbReference type="ARBA" id="ARBA00004651"/>
    </source>
</evidence>
<dbReference type="InterPro" id="IPR027417">
    <property type="entry name" value="P-loop_NTPase"/>
</dbReference>
<keyword evidence="7 8" id="KW-0472">Membrane</keyword>
<comment type="caution">
    <text evidence="11">The sequence shown here is derived from an EMBL/GenBank/DDBJ whole genome shotgun (WGS) entry which is preliminary data.</text>
</comment>
<dbReference type="CDD" id="cd03228">
    <property type="entry name" value="ABCC_MRP_Like"/>
    <property type="match status" value="1"/>
</dbReference>
<evidence type="ECO:0000256" key="3">
    <source>
        <dbReference type="ARBA" id="ARBA00022692"/>
    </source>
</evidence>
<dbReference type="GO" id="GO:0016887">
    <property type="term" value="F:ATP hydrolysis activity"/>
    <property type="evidence" value="ECO:0007669"/>
    <property type="project" value="InterPro"/>
</dbReference>
<evidence type="ECO:0000256" key="4">
    <source>
        <dbReference type="ARBA" id="ARBA00022741"/>
    </source>
</evidence>
<dbReference type="InterPro" id="IPR036640">
    <property type="entry name" value="ABC1_TM_sf"/>
</dbReference>
<keyword evidence="6 8" id="KW-1133">Transmembrane helix</keyword>
<dbReference type="InterPro" id="IPR017871">
    <property type="entry name" value="ABC_transporter-like_CS"/>
</dbReference>
<dbReference type="PANTHER" id="PTHR24221:SF654">
    <property type="entry name" value="ATP-BINDING CASSETTE SUB-FAMILY B MEMBER 6"/>
    <property type="match status" value="1"/>
</dbReference>
<dbReference type="PROSITE" id="PS00211">
    <property type="entry name" value="ABC_TRANSPORTER_1"/>
    <property type="match status" value="1"/>
</dbReference>
<comment type="similarity">
    <text evidence="2">Belongs to the ABC transporter superfamily.</text>
</comment>
<evidence type="ECO:0000256" key="5">
    <source>
        <dbReference type="ARBA" id="ARBA00022840"/>
    </source>
</evidence>
<accession>A0A840BYW2</accession>
<evidence type="ECO:0000256" key="2">
    <source>
        <dbReference type="ARBA" id="ARBA00005417"/>
    </source>
</evidence>
<dbReference type="CDD" id="cd18584">
    <property type="entry name" value="ABC_6TM_AarD_CydD"/>
    <property type="match status" value="1"/>
</dbReference>
<dbReference type="SUPFAM" id="SSF90123">
    <property type="entry name" value="ABC transporter transmembrane region"/>
    <property type="match status" value="1"/>
</dbReference>
<dbReference type="NCBIfam" id="TIGR02857">
    <property type="entry name" value="CydD"/>
    <property type="match status" value="1"/>
</dbReference>
<reference evidence="11 12" key="1">
    <citation type="submission" date="2020-08" db="EMBL/GenBank/DDBJ databases">
        <title>Genomic Encyclopedia of Type Strains, Phase IV (KMG-IV): sequencing the most valuable type-strain genomes for metagenomic binning, comparative biology and taxonomic classification.</title>
        <authorList>
            <person name="Goeker M."/>
        </authorList>
    </citation>
    <scope>NUCLEOTIDE SEQUENCE [LARGE SCALE GENOMIC DNA]</scope>
    <source>
        <strain evidence="11 12">DSM 103737</strain>
    </source>
</reference>
<evidence type="ECO:0000313" key="12">
    <source>
        <dbReference type="Proteomes" id="UP000577362"/>
    </source>
</evidence>
<evidence type="ECO:0000256" key="6">
    <source>
        <dbReference type="ARBA" id="ARBA00022989"/>
    </source>
</evidence>
<keyword evidence="12" id="KW-1185">Reference proteome</keyword>
<dbReference type="SMART" id="SM00382">
    <property type="entry name" value="AAA"/>
    <property type="match status" value="1"/>
</dbReference>
<dbReference type="GO" id="GO:0005886">
    <property type="term" value="C:plasma membrane"/>
    <property type="evidence" value="ECO:0007669"/>
    <property type="project" value="UniProtKB-SubCell"/>
</dbReference>
<dbReference type="AlphaFoldDB" id="A0A840BYW2"/>
<dbReference type="PANTHER" id="PTHR24221">
    <property type="entry name" value="ATP-BINDING CASSETTE SUB-FAMILY B"/>
    <property type="match status" value="1"/>
</dbReference>
<dbReference type="RefSeq" id="WP_183317446.1">
    <property type="nucleotide sequence ID" value="NZ_JACIEN010000004.1"/>
</dbReference>
<dbReference type="Proteomes" id="UP000577362">
    <property type="component" value="Unassembled WGS sequence"/>
</dbReference>
<feature type="domain" description="ABC transmembrane type-1" evidence="10">
    <location>
        <begin position="52"/>
        <end position="340"/>
    </location>
</feature>
<dbReference type="Gene3D" id="3.40.50.300">
    <property type="entry name" value="P-loop containing nucleotide triphosphate hydrolases"/>
    <property type="match status" value="1"/>
</dbReference>
<keyword evidence="3 8" id="KW-0812">Transmembrane</keyword>
<dbReference type="PROSITE" id="PS50929">
    <property type="entry name" value="ABC_TM1F"/>
    <property type="match status" value="1"/>
</dbReference>
<dbReference type="SUPFAM" id="SSF52540">
    <property type="entry name" value="P-loop containing nucleoside triphosphate hydrolases"/>
    <property type="match status" value="1"/>
</dbReference>
<name>A0A840BYW2_9HYPH</name>
<dbReference type="Gene3D" id="1.20.1560.10">
    <property type="entry name" value="ABC transporter type 1, transmembrane domain"/>
    <property type="match status" value="1"/>
</dbReference>
<dbReference type="GO" id="GO:0140359">
    <property type="term" value="F:ABC-type transporter activity"/>
    <property type="evidence" value="ECO:0007669"/>
    <property type="project" value="InterPro"/>
</dbReference>
<feature type="transmembrane region" description="Helical" evidence="8">
    <location>
        <begin position="52"/>
        <end position="74"/>
    </location>
</feature>
<dbReference type="EMBL" id="JACIEN010000004">
    <property type="protein sequence ID" value="MBB4018525.1"/>
    <property type="molecule type" value="Genomic_DNA"/>
</dbReference>
<dbReference type="GO" id="GO:0042883">
    <property type="term" value="P:cysteine transport"/>
    <property type="evidence" value="ECO:0007669"/>
    <property type="project" value="InterPro"/>
</dbReference>
<dbReference type="Pfam" id="PF00005">
    <property type="entry name" value="ABC_tran"/>
    <property type="match status" value="1"/>
</dbReference>
<comment type="subcellular location">
    <subcellularLocation>
        <location evidence="1">Cell membrane</location>
        <topology evidence="1">Multi-pass membrane protein</topology>
    </subcellularLocation>
</comment>
<keyword evidence="5 11" id="KW-0067">ATP-binding</keyword>
<feature type="transmembrane region" description="Helical" evidence="8">
    <location>
        <begin position="269"/>
        <end position="297"/>
    </location>
</feature>
<keyword evidence="4" id="KW-0547">Nucleotide-binding</keyword>
<evidence type="ECO:0000259" key="9">
    <source>
        <dbReference type="PROSITE" id="PS50893"/>
    </source>
</evidence>
<dbReference type="InterPro" id="IPR014216">
    <property type="entry name" value="ABC_transptr_CydD"/>
</dbReference>
<evidence type="ECO:0000256" key="7">
    <source>
        <dbReference type="ARBA" id="ARBA00023136"/>
    </source>
</evidence>
<evidence type="ECO:0000259" key="10">
    <source>
        <dbReference type="PROSITE" id="PS50929"/>
    </source>
</evidence>
<evidence type="ECO:0000313" key="11">
    <source>
        <dbReference type="EMBL" id="MBB4018525.1"/>
    </source>
</evidence>
<dbReference type="InterPro" id="IPR011527">
    <property type="entry name" value="ABC1_TM_dom"/>
</dbReference>
<dbReference type="Pfam" id="PF00664">
    <property type="entry name" value="ABC_membrane"/>
    <property type="match status" value="1"/>
</dbReference>
<dbReference type="GO" id="GO:0005524">
    <property type="term" value="F:ATP binding"/>
    <property type="evidence" value="ECO:0007669"/>
    <property type="project" value="UniProtKB-KW"/>
</dbReference>
<feature type="transmembrane region" description="Helical" evidence="8">
    <location>
        <begin position="191"/>
        <end position="209"/>
    </location>
</feature>
<protein>
    <submittedName>
        <fullName evidence="11">ATP-binding cassette subfamily C protein CydD</fullName>
    </submittedName>
</protein>
<sequence length="593" mass="60892">MARAGTISTAPTTAARAAVLPVSDDRAVAQGAGVGESRATTRAQRNAATRTGAILQAAASLLWIPQAGLLALSVADIAAGGGVDAVLLNAAGVLLIGIARALLDGLGGRMAFRQARAVLAERRREAVAALAACSPVDVGRPAAGLAASTLAEQAEAIVPYLSRFQPARLRASIVPVAILLVVLAWSWAAALVLLVAAPLIPVFMALVGWRAKAASEAQLVELGGMNAFLLDRLRGLATIRSLDAVDATARRLRADAESLRIRTMAVLRIAFLSSAVLELFAALGVAMVAVYVGFHLLGQLPFGTWGDQLTLGEGLFILLLAPAFFEPLRDLSAVWHDRAAGEAALDALARLSQKGCELPGAEDGHPLPGPVAGAAPSVRIEKLRFGHAGRGGPVFDDFNLVVAPGERVALLAPSGGGKSTLIVLLAGLVTPESGRILIAGEALTARSAGRLRRRIAWIGQRPHVFAGSLAANVTLGRDGIGRDAVEDALALAGLAEVAERRGAAHVGENGVGLSGGEASRLALARVAAAPEAGLILADEPTAHLDSVTAASITEALIRLAEGRTLIVATHDPVLAARMDRIVHLSATRLEDAA</sequence>
<feature type="domain" description="ABC transporter" evidence="9">
    <location>
        <begin position="378"/>
        <end position="593"/>
    </location>
</feature>
<proteinExistence type="inferred from homology"/>
<feature type="transmembrane region" description="Helical" evidence="8">
    <location>
        <begin position="167"/>
        <end position="185"/>
    </location>
</feature>
<dbReference type="PROSITE" id="PS50893">
    <property type="entry name" value="ABC_TRANSPORTER_2"/>
    <property type="match status" value="1"/>
</dbReference>
<dbReference type="InterPro" id="IPR003439">
    <property type="entry name" value="ABC_transporter-like_ATP-bd"/>
</dbReference>
<organism evidence="11 12">
    <name type="scientific">Chelatococcus caeni</name>
    <dbReference type="NCBI Taxonomy" id="1348468"/>
    <lineage>
        <taxon>Bacteria</taxon>
        <taxon>Pseudomonadati</taxon>
        <taxon>Pseudomonadota</taxon>
        <taxon>Alphaproteobacteria</taxon>
        <taxon>Hyphomicrobiales</taxon>
        <taxon>Chelatococcaceae</taxon>
        <taxon>Chelatococcus</taxon>
    </lineage>
</organism>
<dbReference type="InterPro" id="IPR039421">
    <property type="entry name" value="Type_1_exporter"/>
</dbReference>